<dbReference type="RefSeq" id="WP_378517938.1">
    <property type="nucleotide sequence ID" value="NZ_CBCSDI010000038.1"/>
</dbReference>
<keyword evidence="5 13" id="KW-0812">Transmembrane</keyword>
<protein>
    <submittedName>
        <fullName evidence="15">M48 family metallopeptidase</fullName>
    </submittedName>
</protein>
<evidence type="ECO:0000256" key="4">
    <source>
        <dbReference type="ARBA" id="ARBA00022670"/>
    </source>
</evidence>
<feature type="transmembrane region" description="Helical" evidence="13">
    <location>
        <begin position="41"/>
        <end position="61"/>
    </location>
</feature>
<evidence type="ECO:0000256" key="7">
    <source>
        <dbReference type="ARBA" id="ARBA00022801"/>
    </source>
</evidence>
<evidence type="ECO:0000259" key="14">
    <source>
        <dbReference type="Pfam" id="PF01435"/>
    </source>
</evidence>
<evidence type="ECO:0000256" key="1">
    <source>
        <dbReference type="ARBA" id="ARBA00001947"/>
    </source>
</evidence>
<name>A0ABV6DZY4_9ACTN</name>
<feature type="region of interest" description="Disordered" evidence="12">
    <location>
        <begin position="488"/>
        <end position="513"/>
    </location>
</feature>
<keyword evidence="7" id="KW-0378">Hydrolase</keyword>
<evidence type="ECO:0000256" key="3">
    <source>
        <dbReference type="ARBA" id="ARBA00022475"/>
    </source>
</evidence>
<keyword evidence="8" id="KW-0862">Zinc</keyword>
<evidence type="ECO:0000256" key="2">
    <source>
        <dbReference type="ARBA" id="ARBA00004651"/>
    </source>
</evidence>
<proteinExistence type="predicted"/>
<evidence type="ECO:0000256" key="5">
    <source>
        <dbReference type="ARBA" id="ARBA00022692"/>
    </source>
</evidence>
<evidence type="ECO:0000256" key="6">
    <source>
        <dbReference type="ARBA" id="ARBA00022723"/>
    </source>
</evidence>
<organism evidence="15 16">
    <name type="scientific">Nocardioides zeicaulis</name>
    <dbReference type="NCBI Taxonomy" id="1776857"/>
    <lineage>
        <taxon>Bacteria</taxon>
        <taxon>Bacillati</taxon>
        <taxon>Actinomycetota</taxon>
        <taxon>Actinomycetes</taxon>
        <taxon>Propionibacteriales</taxon>
        <taxon>Nocardioidaceae</taxon>
        <taxon>Nocardioides</taxon>
    </lineage>
</organism>
<sequence length="513" mass="53757">MLVRMRTAAAVAVLVGIPSLAVLVLVATTVAVVRLVGPGSVPGMAAVAVLVLAGALLAITVGRVLTARPAHPDGVLLTRGAEKDLWAIVDRAAEAAGARRPDEVRLTTGATVRLVEDRSLGSRQPGTQVLGIGVPVLQALTRAELWFVLAHELGHLSERHPPASALTRRALVSLQDVAAGLEARHPLRWLVSAQAGVHARLAAAAWRRQELEADAWAAALSGSEVGVSALRAVRTTGATWSTFAADYASVGEDLGLAPAGLHAGYAAFLSEPVRVLVDVDLLVEEEARRRSATHPPISDRIERLHASPLPGVLDDATLDDHEPALLVLADPPASVEAVEQHDARERELTRVPWERVVPQGNQARDRAGAARLVAAADDVVGGPADLAAIMHLVADGRGDELLTALTGTSPDPDEVPELLEQCLVLLVRTALVEAGHATHVLRWDRADVVVDDAGTEVDLLPLVVGVPGDPGHAEWLLGVLETEDVPRSWRPAGAADDDGDVADPGSYPALTSV</sequence>
<comment type="cofactor">
    <cofactor evidence="1">
        <name>Zn(2+)</name>
        <dbReference type="ChEBI" id="CHEBI:29105"/>
    </cofactor>
</comment>
<dbReference type="Proteomes" id="UP001589698">
    <property type="component" value="Unassembled WGS sequence"/>
</dbReference>
<evidence type="ECO:0000256" key="9">
    <source>
        <dbReference type="ARBA" id="ARBA00022989"/>
    </source>
</evidence>
<feature type="domain" description="Peptidase M48" evidence="14">
    <location>
        <begin position="135"/>
        <end position="305"/>
    </location>
</feature>
<keyword evidence="16" id="KW-1185">Reference proteome</keyword>
<evidence type="ECO:0000313" key="15">
    <source>
        <dbReference type="EMBL" id="MFC0222281.1"/>
    </source>
</evidence>
<dbReference type="PANTHER" id="PTHR43221">
    <property type="entry name" value="PROTEASE HTPX"/>
    <property type="match status" value="1"/>
</dbReference>
<evidence type="ECO:0000256" key="10">
    <source>
        <dbReference type="ARBA" id="ARBA00023049"/>
    </source>
</evidence>
<dbReference type="Pfam" id="PF01435">
    <property type="entry name" value="Peptidase_M48"/>
    <property type="match status" value="1"/>
</dbReference>
<accession>A0ABV6DZY4</accession>
<dbReference type="EMBL" id="JBHLXH010000001">
    <property type="protein sequence ID" value="MFC0222281.1"/>
    <property type="molecule type" value="Genomic_DNA"/>
</dbReference>
<keyword evidence="6" id="KW-0479">Metal-binding</keyword>
<comment type="subcellular location">
    <subcellularLocation>
        <location evidence="2">Cell membrane</location>
        <topology evidence="2">Multi-pass membrane protein</topology>
    </subcellularLocation>
</comment>
<keyword evidence="10" id="KW-0482">Metalloprotease</keyword>
<evidence type="ECO:0000256" key="13">
    <source>
        <dbReference type="SAM" id="Phobius"/>
    </source>
</evidence>
<gene>
    <name evidence="15" type="ORF">ACFFJG_07290</name>
</gene>
<dbReference type="InterPro" id="IPR001915">
    <property type="entry name" value="Peptidase_M48"/>
</dbReference>
<keyword evidence="3" id="KW-1003">Cell membrane</keyword>
<dbReference type="InterPro" id="IPR050083">
    <property type="entry name" value="HtpX_protease"/>
</dbReference>
<evidence type="ECO:0000256" key="12">
    <source>
        <dbReference type="SAM" id="MobiDB-lite"/>
    </source>
</evidence>
<keyword evidence="11 13" id="KW-0472">Membrane</keyword>
<keyword evidence="4" id="KW-0645">Protease</keyword>
<evidence type="ECO:0000313" key="16">
    <source>
        <dbReference type="Proteomes" id="UP001589698"/>
    </source>
</evidence>
<dbReference type="CDD" id="cd07328">
    <property type="entry name" value="M48_Ste24p_like"/>
    <property type="match status" value="1"/>
</dbReference>
<evidence type="ECO:0000256" key="11">
    <source>
        <dbReference type="ARBA" id="ARBA00023136"/>
    </source>
</evidence>
<dbReference type="Gene3D" id="3.30.2010.10">
    <property type="entry name" value="Metalloproteases ('zincins'), catalytic domain"/>
    <property type="match status" value="1"/>
</dbReference>
<keyword evidence="9 13" id="KW-1133">Transmembrane helix</keyword>
<evidence type="ECO:0000256" key="8">
    <source>
        <dbReference type="ARBA" id="ARBA00022833"/>
    </source>
</evidence>
<dbReference type="PANTHER" id="PTHR43221:SF1">
    <property type="entry name" value="PROTEASE HTPX"/>
    <property type="match status" value="1"/>
</dbReference>
<comment type="caution">
    <text evidence="15">The sequence shown here is derived from an EMBL/GenBank/DDBJ whole genome shotgun (WGS) entry which is preliminary data.</text>
</comment>
<reference evidence="15 16" key="1">
    <citation type="submission" date="2024-09" db="EMBL/GenBank/DDBJ databases">
        <authorList>
            <person name="Sun Q."/>
            <person name="Mori K."/>
        </authorList>
    </citation>
    <scope>NUCLEOTIDE SEQUENCE [LARGE SCALE GENOMIC DNA]</scope>
    <source>
        <strain evidence="15 16">CCM 8654</strain>
    </source>
</reference>